<gene>
    <name evidence="5" type="ORF">BDY17DRAFT_184827</name>
</gene>
<evidence type="ECO:0000259" key="4">
    <source>
        <dbReference type="PROSITE" id="PS50048"/>
    </source>
</evidence>
<reference evidence="5" key="1">
    <citation type="journal article" date="2020" name="Stud. Mycol.">
        <title>101 Dothideomycetes genomes: a test case for predicting lifestyles and emergence of pathogens.</title>
        <authorList>
            <person name="Haridas S."/>
            <person name="Albert R."/>
            <person name="Binder M."/>
            <person name="Bloem J."/>
            <person name="Labutti K."/>
            <person name="Salamov A."/>
            <person name="Andreopoulos B."/>
            <person name="Baker S."/>
            <person name="Barry K."/>
            <person name="Bills G."/>
            <person name="Bluhm B."/>
            <person name="Cannon C."/>
            <person name="Castanera R."/>
            <person name="Culley D."/>
            <person name="Daum C."/>
            <person name="Ezra D."/>
            <person name="Gonzalez J."/>
            <person name="Henrissat B."/>
            <person name="Kuo A."/>
            <person name="Liang C."/>
            <person name="Lipzen A."/>
            <person name="Lutzoni F."/>
            <person name="Magnuson J."/>
            <person name="Mondo S."/>
            <person name="Nolan M."/>
            <person name="Ohm R."/>
            <person name="Pangilinan J."/>
            <person name="Park H.-J."/>
            <person name="Ramirez L."/>
            <person name="Alfaro M."/>
            <person name="Sun H."/>
            <person name="Tritt A."/>
            <person name="Yoshinaga Y."/>
            <person name="Zwiers L.-H."/>
            <person name="Turgeon B."/>
            <person name="Goodwin S."/>
            <person name="Spatafora J."/>
            <person name="Crous P."/>
            <person name="Grigoriev I."/>
        </authorList>
    </citation>
    <scope>NUCLEOTIDE SEQUENCE</scope>
    <source>
        <strain evidence="5">CBS 113389</strain>
    </source>
</reference>
<keyword evidence="6" id="KW-1185">Reference proteome</keyword>
<evidence type="ECO:0000256" key="3">
    <source>
        <dbReference type="SAM" id="MobiDB-lite"/>
    </source>
</evidence>
<dbReference type="PANTHER" id="PTHR46910">
    <property type="entry name" value="TRANSCRIPTION FACTOR PDR1"/>
    <property type="match status" value="1"/>
</dbReference>
<dbReference type="SMART" id="SM00906">
    <property type="entry name" value="Fungal_trans"/>
    <property type="match status" value="1"/>
</dbReference>
<feature type="compositionally biased region" description="Polar residues" evidence="3">
    <location>
        <begin position="816"/>
        <end position="825"/>
    </location>
</feature>
<dbReference type="GeneID" id="54470952"/>
<dbReference type="OrthoDB" id="4456959at2759"/>
<evidence type="ECO:0000313" key="6">
    <source>
        <dbReference type="Proteomes" id="UP000799767"/>
    </source>
</evidence>
<dbReference type="GO" id="GO:0008270">
    <property type="term" value="F:zinc ion binding"/>
    <property type="evidence" value="ECO:0007669"/>
    <property type="project" value="InterPro"/>
</dbReference>
<dbReference type="InterPro" id="IPR050987">
    <property type="entry name" value="AtrR-like"/>
</dbReference>
<dbReference type="InterPro" id="IPR036864">
    <property type="entry name" value="Zn2-C6_fun-type_DNA-bd_sf"/>
</dbReference>
<dbReference type="SMART" id="SM00066">
    <property type="entry name" value="GAL4"/>
    <property type="match status" value="1"/>
</dbReference>
<proteinExistence type="predicted"/>
<feature type="region of interest" description="Disordered" evidence="3">
    <location>
        <begin position="687"/>
        <end position="755"/>
    </location>
</feature>
<name>A0A6A6PMJ9_9PEZI</name>
<dbReference type="Pfam" id="PF04082">
    <property type="entry name" value="Fungal_trans"/>
    <property type="match status" value="1"/>
</dbReference>
<dbReference type="CDD" id="cd00067">
    <property type="entry name" value="GAL4"/>
    <property type="match status" value="1"/>
</dbReference>
<dbReference type="SUPFAM" id="SSF57701">
    <property type="entry name" value="Zn2/Cys6 DNA-binding domain"/>
    <property type="match status" value="1"/>
</dbReference>
<feature type="compositionally biased region" description="Polar residues" evidence="3">
    <location>
        <begin position="690"/>
        <end position="712"/>
    </location>
</feature>
<dbReference type="GO" id="GO:0006351">
    <property type="term" value="P:DNA-templated transcription"/>
    <property type="evidence" value="ECO:0007669"/>
    <property type="project" value="InterPro"/>
</dbReference>
<dbReference type="AlphaFoldDB" id="A0A6A6PMJ9"/>
<dbReference type="CDD" id="cd12148">
    <property type="entry name" value="fungal_TF_MHR"/>
    <property type="match status" value="1"/>
</dbReference>
<dbReference type="PROSITE" id="PS00463">
    <property type="entry name" value="ZN2_CY6_FUNGAL_1"/>
    <property type="match status" value="1"/>
</dbReference>
<sequence length="949" mass="103122">MPPNSKRAALASSPAGKCTWTAAEHGSHHHHRHASLALTAPLTHGDMAGVKKKDGAFTRTGQACDRCKLRKIRCDARLGGCSPCLVNNSECKTTDRITGRATARGHTETLESENTSLKRHLRALQQQLREQGVEPKAAPNGAQLHISASSAYLEHNASQDSWADTSGDGSFNTTSTFAARAADRKTSQASLLPDFRPGCIGDNYLGVSSGNGWLSPIEGTCLALFGMKIDVAEFLPPESDSMASPLSYRTFLAHALGKSKPVNAPPLPSFEELTFYADWYFKSIQIFVPVLHRPEFLKLISDIFHAQYQPNPAETVMLHMVVAILRFQLSLRNGADPSNDDYMQHYHYSLSLIPDLITGHTLQDIQALVLICAQLRAQPRPGAAWMFINAVFGICVEIGLHRSADNWQDSASGQDPHTVEMRKRIFWTILVLHVGIGGKLGRPMPIRLEDIDIEIPEPQPDNMPYDSHLSAWQKCSFRAAIQGFKLLQILMQVYATIYAIRSSPEPYDATVASIEKQLKRWKDDLPAELSCGPDTVNEDITPALYLELTVQFIRLVLHHPSLCRTISPQLLANNADVCLDACGKTLALAMQLKNLNALDTTWMQTTDFLAAIFTTLFVHTQRSEQISSRDLHQLRRDMDSWLDVMGEAGSLLGAGSRLREAVRLIVDRALGIVARRLPAENTAGALASASLPNTPTDGSSASDFAGTGAQTNGHHHPNHGLGMPHVARSSFSGSHSSAEQAQQSYPPAPSVYPDTQAQPLAQYHPNTLTQFNTSVFDTKANVDTQLNHAQPLMPQQQTALQQPHHHPAGPNGTPYPLQTPQQAYLYSTPPPPPQHQNTYHHPDPHQPLDMLNSGPAAWRTFADSMMTNMGGMGPAPSDFMHAGPGNPLMGMGGDAKSLHPVDVVSAGGGPHTNGVGVGDLVGGLQIAGAPPPWPLSQMGHFTTVQGNGH</sequence>
<dbReference type="Gene3D" id="4.10.240.10">
    <property type="entry name" value="Zn(2)-C6 fungal-type DNA-binding domain"/>
    <property type="match status" value="1"/>
</dbReference>
<dbReference type="InterPro" id="IPR007219">
    <property type="entry name" value="XnlR_reg_dom"/>
</dbReference>
<protein>
    <submittedName>
        <fullName evidence="5">Fungal-specific transcription factor domain-containing protein</fullName>
    </submittedName>
</protein>
<dbReference type="Pfam" id="PF00172">
    <property type="entry name" value="Zn_clus"/>
    <property type="match status" value="1"/>
</dbReference>
<dbReference type="RefSeq" id="XP_033587792.1">
    <property type="nucleotide sequence ID" value="XM_033729950.1"/>
</dbReference>
<dbReference type="Proteomes" id="UP000799767">
    <property type="component" value="Unassembled WGS sequence"/>
</dbReference>
<keyword evidence="2" id="KW-0539">Nucleus</keyword>
<dbReference type="GO" id="GO:0000981">
    <property type="term" value="F:DNA-binding transcription factor activity, RNA polymerase II-specific"/>
    <property type="evidence" value="ECO:0007669"/>
    <property type="project" value="InterPro"/>
</dbReference>
<dbReference type="PROSITE" id="PS50048">
    <property type="entry name" value="ZN2_CY6_FUNGAL_2"/>
    <property type="match status" value="1"/>
</dbReference>
<organism evidence="5 6">
    <name type="scientific">Neohortaea acidophila</name>
    <dbReference type="NCBI Taxonomy" id="245834"/>
    <lineage>
        <taxon>Eukaryota</taxon>
        <taxon>Fungi</taxon>
        <taxon>Dikarya</taxon>
        <taxon>Ascomycota</taxon>
        <taxon>Pezizomycotina</taxon>
        <taxon>Dothideomycetes</taxon>
        <taxon>Dothideomycetidae</taxon>
        <taxon>Mycosphaerellales</taxon>
        <taxon>Teratosphaeriaceae</taxon>
        <taxon>Neohortaea</taxon>
    </lineage>
</organism>
<evidence type="ECO:0000313" key="5">
    <source>
        <dbReference type="EMBL" id="KAF2481222.1"/>
    </source>
</evidence>
<feature type="region of interest" description="Disordered" evidence="3">
    <location>
        <begin position="794"/>
        <end position="846"/>
    </location>
</feature>
<feature type="domain" description="Zn(2)-C6 fungal-type" evidence="4">
    <location>
        <begin position="63"/>
        <end position="93"/>
    </location>
</feature>
<dbReference type="GO" id="GO:0003677">
    <property type="term" value="F:DNA binding"/>
    <property type="evidence" value="ECO:0007669"/>
    <property type="project" value="InterPro"/>
</dbReference>
<dbReference type="EMBL" id="MU001638">
    <property type="protein sequence ID" value="KAF2481222.1"/>
    <property type="molecule type" value="Genomic_DNA"/>
</dbReference>
<accession>A0A6A6PMJ9</accession>
<keyword evidence="1" id="KW-0479">Metal-binding</keyword>
<evidence type="ECO:0000256" key="2">
    <source>
        <dbReference type="ARBA" id="ARBA00023242"/>
    </source>
</evidence>
<evidence type="ECO:0000256" key="1">
    <source>
        <dbReference type="ARBA" id="ARBA00022723"/>
    </source>
</evidence>
<dbReference type="InterPro" id="IPR001138">
    <property type="entry name" value="Zn2Cys6_DnaBD"/>
</dbReference>
<dbReference type="PANTHER" id="PTHR46910:SF4">
    <property type="entry name" value="ZN(2)-C6 FUNGAL-TYPE DOMAIN-CONTAINING PROTEIN"/>
    <property type="match status" value="1"/>
</dbReference>